<evidence type="ECO:0000313" key="2">
    <source>
        <dbReference type="Proteomes" id="UP000248606"/>
    </source>
</evidence>
<reference evidence="1 2" key="1">
    <citation type="submission" date="2017-08" db="EMBL/GenBank/DDBJ databases">
        <title>Infants hospitalized years apart are colonized by the same room-sourced microbial strains.</title>
        <authorList>
            <person name="Brooks B."/>
            <person name="Olm M.R."/>
            <person name="Firek B.A."/>
            <person name="Baker R."/>
            <person name="Thomas B.C."/>
            <person name="Morowitz M.J."/>
            <person name="Banfield J.F."/>
        </authorList>
    </citation>
    <scope>NUCLEOTIDE SEQUENCE [LARGE SCALE GENOMIC DNA]</scope>
    <source>
        <strain evidence="1">S2_006_000_R1_57</strain>
    </source>
</reference>
<proteinExistence type="predicted"/>
<dbReference type="GO" id="GO:0004519">
    <property type="term" value="F:endonuclease activity"/>
    <property type="evidence" value="ECO:0007669"/>
    <property type="project" value="UniProtKB-KW"/>
</dbReference>
<gene>
    <name evidence="1" type="ORF">DI579_07180</name>
</gene>
<dbReference type="SUPFAM" id="SSF116734">
    <property type="entry name" value="DNA methylase specificity domain"/>
    <property type="match status" value="1"/>
</dbReference>
<dbReference type="Proteomes" id="UP000248606">
    <property type="component" value="Unassembled WGS sequence"/>
</dbReference>
<keyword evidence="1" id="KW-0540">Nuclease</keyword>
<name>A0A2W5I901_9ACTN</name>
<protein>
    <submittedName>
        <fullName evidence="1">Restriction endonuclease subunit S</fullName>
    </submittedName>
</protein>
<dbReference type="EMBL" id="QFOZ01000017">
    <property type="protein sequence ID" value="PZP88200.1"/>
    <property type="molecule type" value="Genomic_DNA"/>
</dbReference>
<evidence type="ECO:0000313" key="1">
    <source>
        <dbReference type="EMBL" id="PZP88200.1"/>
    </source>
</evidence>
<accession>A0A2W5I901</accession>
<keyword evidence="1" id="KW-0378">Hydrolase</keyword>
<sequence length="50" mass="5786">LNRKLMIPGLTEQGMIGQFFSQIDSLIALHQRKLEKLHQLKSAFLSKMFV</sequence>
<dbReference type="Gene3D" id="1.10.287.1120">
    <property type="entry name" value="Bipartite methylase S protein"/>
    <property type="match status" value="1"/>
</dbReference>
<comment type="caution">
    <text evidence="1">The sequence shown here is derived from an EMBL/GenBank/DDBJ whole genome shotgun (WGS) entry which is preliminary data.</text>
</comment>
<dbReference type="AlphaFoldDB" id="A0A2W5I901"/>
<feature type="non-terminal residue" evidence="1">
    <location>
        <position position="1"/>
    </location>
</feature>
<organism evidence="1 2">
    <name type="scientific">Lawsonella clevelandensis</name>
    <dbReference type="NCBI Taxonomy" id="1528099"/>
    <lineage>
        <taxon>Bacteria</taxon>
        <taxon>Bacillati</taxon>
        <taxon>Actinomycetota</taxon>
        <taxon>Actinomycetes</taxon>
        <taxon>Mycobacteriales</taxon>
        <taxon>Lawsonellaceae</taxon>
        <taxon>Lawsonella</taxon>
    </lineage>
</organism>
<keyword evidence="1" id="KW-0255">Endonuclease</keyword>